<evidence type="ECO:0000313" key="1">
    <source>
        <dbReference type="EMBL" id="GGD90672.1"/>
    </source>
</evidence>
<sequence length="186" mass="19924">MACSSDDGNSDGDSGTQLYANFDLSGGGLEQGFYEGENPLVAINTNPEEGATVNWSTTRPSDEDPFWRLDIASAEGANYPLTVGTYTLGNIDDFIDGNADFYVAFQSYDVPPESLPYLWGGLGDVQGTLTVTEIQTGVLENGTMDIISGTFEFTASDNNIDGTINQPPLDDIIVTNGEFRAKMGTF</sequence>
<comment type="caution">
    <text evidence="1">The sequence shown here is derived from an EMBL/GenBank/DDBJ whole genome shotgun (WGS) entry which is preliminary data.</text>
</comment>
<evidence type="ECO:0000313" key="2">
    <source>
        <dbReference type="Proteomes" id="UP000652231"/>
    </source>
</evidence>
<dbReference type="EMBL" id="BMGK01000004">
    <property type="protein sequence ID" value="GGD90672.1"/>
    <property type="molecule type" value="Genomic_DNA"/>
</dbReference>
<proteinExistence type="predicted"/>
<reference evidence="1" key="1">
    <citation type="journal article" date="2014" name="Int. J. Syst. Evol. Microbiol.">
        <title>Complete genome sequence of Corynebacterium casei LMG S-19264T (=DSM 44701T), isolated from a smear-ripened cheese.</title>
        <authorList>
            <consortium name="US DOE Joint Genome Institute (JGI-PGF)"/>
            <person name="Walter F."/>
            <person name="Albersmeier A."/>
            <person name="Kalinowski J."/>
            <person name="Ruckert C."/>
        </authorList>
    </citation>
    <scope>NUCLEOTIDE SEQUENCE</scope>
    <source>
        <strain evidence="1">CGMCC 1.12924</strain>
    </source>
</reference>
<keyword evidence="2" id="KW-1185">Reference proteome</keyword>
<dbReference type="AlphaFoldDB" id="A0A8J2VAB6"/>
<accession>A0A8J2VAB6</accession>
<dbReference type="Proteomes" id="UP000652231">
    <property type="component" value="Unassembled WGS sequence"/>
</dbReference>
<reference evidence="1" key="2">
    <citation type="submission" date="2020-09" db="EMBL/GenBank/DDBJ databases">
        <authorList>
            <person name="Sun Q."/>
            <person name="Zhou Y."/>
        </authorList>
    </citation>
    <scope>NUCLEOTIDE SEQUENCE</scope>
    <source>
        <strain evidence="1">CGMCC 1.12924</strain>
    </source>
</reference>
<gene>
    <name evidence="1" type="ORF">GCM10011312_13170</name>
</gene>
<protein>
    <submittedName>
        <fullName evidence="1">Uncharacterized protein</fullName>
    </submittedName>
</protein>
<organism evidence="1 2">
    <name type="scientific">Planktosalinus lacus</name>
    <dbReference type="NCBI Taxonomy" id="1526573"/>
    <lineage>
        <taxon>Bacteria</taxon>
        <taxon>Pseudomonadati</taxon>
        <taxon>Bacteroidota</taxon>
        <taxon>Flavobacteriia</taxon>
        <taxon>Flavobacteriales</taxon>
        <taxon>Flavobacteriaceae</taxon>
        <taxon>Planktosalinus</taxon>
    </lineage>
</organism>
<name>A0A8J2VAB6_9FLAO</name>